<dbReference type="OrthoDB" id="6160056at2759"/>
<reference evidence="10" key="2">
    <citation type="submission" date="2013-08" db="UniProtKB">
        <authorList>
            <consortium name="Ensembl"/>
        </authorList>
    </citation>
    <scope>IDENTIFICATION</scope>
    <source>
        <strain evidence="10">Tuebingen</strain>
    </source>
</reference>
<dbReference type="OMA" id="ISIESKC"/>
<evidence type="ECO:0000256" key="6">
    <source>
        <dbReference type="ARBA" id="ARBA00023136"/>
    </source>
</evidence>
<feature type="chain" id="PRO_5044693032" evidence="9">
    <location>
        <begin position="19"/>
        <end position="130"/>
    </location>
</feature>
<evidence type="ECO:0000256" key="5">
    <source>
        <dbReference type="ARBA" id="ARBA00022989"/>
    </source>
</evidence>
<dbReference type="PANTHER" id="PTHR11337:SF14">
    <property type="entry name" value="PORIMIN"/>
    <property type="match status" value="1"/>
</dbReference>
<accession>A8DZI5</accession>
<organism evidence="11 13">
    <name type="scientific">Danio rerio</name>
    <name type="common">Zebrafish</name>
    <name type="synonym">Brachydanio rerio</name>
    <dbReference type="NCBI Taxonomy" id="7955"/>
    <lineage>
        <taxon>Eukaryota</taxon>
        <taxon>Metazoa</taxon>
        <taxon>Chordata</taxon>
        <taxon>Craniata</taxon>
        <taxon>Vertebrata</taxon>
        <taxon>Euteleostomi</taxon>
        <taxon>Actinopterygii</taxon>
        <taxon>Neopterygii</taxon>
        <taxon>Teleostei</taxon>
        <taxon>Ostariophysi</taxon>
        <taxon>Cypriniformes</taxon>
        <taxon>Danionidae</taxon>
        <taxon>Danioninae</taxon>
        <taxon>Danio</taxon>
    </lineage>
</organism>
<dbReference type="Ensembl" id="ENSDART00000132749.3">
    <property type="protein sequence ID" value="ENSDARP00000122717.1"/>
    <property type="gene ID" value="ENSDARG00000095674.3"/>
</dbReference>
<accession>A0A8M9PW00</accession>
<evidence type="ECO:0000313" key="10">
    <source>
        <dbReference type="Ensembl" id="ENSDARP00000122717"/>
    </source>
</evidence>
<dbReference type="PANTHER" id="PTHR11337">
    <property type="entry name" value="MUCIN/PORIMIN"/>
    <property type="match status" value="1"/>
</dbReference>
<dbReference type="GeneID" id="561344"/>
<evidence type="ECO:0000256" key="3">
    <source>
        <dbReference type="ARBA" id="ARBA00022692"/>
    </source>
</evidence>
<keyword evidence="7" id="KW-0325">Glycoprotein</keyword>
<evidence type="ECO:0000256" key="8">
    <source>
        <dbReference type="SAM" id="Phobius"/>
    </source>
</evidence>
<reference evidence="10 11" key="1">
    <citation type="journal article" date="2013" name="Nature">
        <title>The zebrafish reference genome sequence and its relationship to the human genome.</title>
        <authorList>
            <consortium name="Genome Reference Consortium Zebrafish"/>
            <person name="Howe K."/>
            <person name="Clark M.D."/>
            <person name="Torroja C.F."/>
            <person name="Torrance J."/>
            <person name="Berthelot C."/>
            <person name="Muffato M."/>
            <person name="Collins J.E."/>
            <person name="Humphray S."/>
            <person name="McLaren K."/>
            <person name="Matthews L."/>
            <person name="McLaren S."/>
            <person name="Sealy I."/>
            <person name="Caccamo M."/>
            <person name="Churcher C."/>
            <person name="Scott C."/>
            <person name="Barrett J.C."/>
            <person name="Koch R."/>
            <person name="Rauch G.J."/>
            <person name="White S."/>
            <person name="Chow W."/>
            <person name="Kilian B."/>
            <person name="Quintais L.T."/>
            <person name="Guerra-Assuncao J.A."/>
            <person name="Zhou Y."/>
            <person name="Gu Y."/>
            <person name="Yen J."/>
            <person name="Vogel J.H."/>
            <person name="Eyre T."/>
            <person name="Redmond S."/>
            <person name="Banerjee R."/>
            <person name="Chi J."/>
            <person name="Fu B."/>
            <person name="Langley E."/>
            <person name="Maguire S.F."/>
            <person name="Laird G.K."/>
            <person name="Lloyd D."/>
            <person name="Kenyon E."/>
            <person name="Donaldson S."/>
            <person name="Sehra H."/>
            <person name="Almeida-King J."/>
            <person name="Loveland J."/>
            <person name="Trevanion S."/>
            <person name="Jones M."/>
            <person name="Quail M."/>
            <person name="Willey D."/>
            <person name="Hunt A."/>
            <person name="Burton J."/>
            <person name="Sims S."/>
            <person name="McLay K."/>
            <person name="Plumb B."/>
            <person name="Davis J."/>
            <person name="Clee C."/>
            <person name="Oliver K."/>
            <person name="Clark R."/>
            <person name="Riddle C."/>
            <person name="Elliot D."/>
            <person name="Eliott D."/>
            <person name="Threadgold G."/>
            <person name="Harden G."/>
            <person name="Ware D."/>
            <person name="Begum S."/>
            <person name="Mortimore B."/>
            <person name="Mortimer B."/>
            <person name="Kerry G."/>
            <person name="Heath P."/>
            <person name="Phillimore B."/>
            <person name="Tracey A."/>
            <person name="Corby N."/>
            <person name="Dunn M."/>
            <person name="Johnson C."/>
            <person name="Wood J."/>
            <person name="Clark S."/>
            <person name="Pelan S."/>
            <person name="Griffiths G."/>
            <person name="Smith M."/>
            <person name="Glithero R."/>
            <person name="Howden P."/>
            <person name="Barker N."/>
            <person name="Lloyd C."/>
            <person name="Stevens C."/>
            <person name="Harley J."/>
            <person name="Holt K."/>
            <person name="Panagiotidis G."/>
            <person name="Lovell J."/>
            <person name="Beasley H."/>
            <person name="Henderson C."/>
            <person name="Gordon D."/>
            <person name="Auger K."/>
            <person name="Wright D."/>
            <person name="Collins J."/>
            <person name="Raisen C."/>
            <person name="Dyer L."/>
            <person name="Leung K."/>
            <person name="Robertson L."/>
            <person name="Ambridge K."/>
            <person name="Leongamornlert D."/>
            <person name="McGuire S."/>
            <person name="Gilderthorp R."/>
            <person name="Griffiths C."/>
            <person name="Manthravadi D."/>
            <person name="Nichol S."/>
            <person name="Barker G."/>
            <person name="Whitehead S."/>
            <person name="Kay M."/>
            <person name="Brown J."/>
            <person name="Murnane C."/>
            <person name="Gray E."/>
            <person name="Humphries M."/>
            <person name="Sycamore N."/>
            <person name="Barker D."/>
            <person name="Saunders D."/>
            <person name="Wallis J."/>
            <person name="Babbage A."/>
            <person name="Hammond S."/>
            <person name="Mashreghi-Mohammadi M."/>
            <person name="Barr L."/>
            <person name="Martin S."/>
            <person name="Wray P."/>
            <person name="Ellington A."/>
            <person name="Matthews N."/>
            <person name="Ellwood M."/>
            <person name="Woodmansey R."/>
            <person name="Clark G."/>
            <person name="Cooper J."/>
            <person name="Cooper J."/>
            <person name="Tromans A."/>
            <person name="Grafham D."/>
            <person name="Skuce C."/>
            <person name="Pandian R."/>
            <person name="Andrews R."/>
            <person name="Harrison E."/>
            <person name="Kimberley A."/>
            <person name="Garnett J."/>
            <person name="Fosker N."/>
            <person name="Hall R."/>
            <person name="Garner P."/>
            <person name="Kelly D."/>
            <person name="Bird C."/>
            <person name="Palmer S."/>
            <person name="Gehring I."/>
            <person name="Berger A."/>
            <person name="Dooley C.M."/>
            <person name="Ersan-Urun Z."/>
            <person name="Eser C."/>
            <person name="Geiger H."/>
            <person name="Geisler M."/>
            <person name="Karotki L."/>
            <person name="Kirn A."/>
            <person name="Konantz J."/>
            <person name="Konantz M."/>
            <person name="Oberlander M."/>
            <person name="Rudolph-Geiger S."/>
            <person name="Teucke M."/>
            <person name="Lanz C."/>
            <person name="Raddatz G."/>
            <person name="Osoegawa K."/>
            <person name="Zhu B."/>
            <person name="Rapp A."/>
            <person name="Widaa S."/>
            <person name="Langford C."/>
            <person name="Yang F."/>
            <person name="Schuster S.C."/>
            <person name="Carter N.P."/>
            <person name="Harrow J."/>
            <person name="Ning Z."/>
            <person name="Herrero J."/>
            <person name="Searle S.M."/>
            <person name="Enright A."/>
            <person name="Geisler R."/>
            <person name="Plasterk R.H."/>
            <person name="Lee C."/>
            <person name="Westerfield M."/>
            <person name="de Jong P.J."/>
            <person name="Zon L.I."/>
            <person name="Postlethwait J.H."/>
            <person name="Nusslein-Volhard C."/>
            <person name="Hubbard T.J."/>
            <person name="Roest Crollius H."/>
            <person name="Rogers J."/>
            <person name="Stemple D.L."/>
        </authorList>
    </citation>
    <scope>NUCLEOTIDE SEQUENCE [LARGE SCALE GENOMIC DNA]</scope>
    <source>
        <strain evidence="10">Tuebingen</strain>
    </source>
</reference>
<dbReference type="PaxDb" id="7955-ENSDARP00000122717"/>
<evidence type="ECO:0000256" key="1">
    <source>
        <dbReference type="ARBA" id="ARBA00004479"/>
    </source>
</evidence>
<dbReference type="eggNOG" id="ENOG502SEVX">
    <property type="taxonomic scope" value="Eukaryota"/>
</dbReference>
<name>A0A8M9PW00_DANRE</name>
<dbReference type="Proteomes" id="UP000000437">
    <property type="component" value="Chromosome 18"/>
</dbReference>
<comment type="similarity">
    <text evidence="2">Belongs to the CD164 family.</text>
</comment>
<sequence length="130" mass="13987">MNLCLWLNLITFSGLLLSLDTRAHQAEEEPLTASNMSHYSTHLSKAKSITPTEASVNTLHISTPSKHLISASIGVPPGHLTAGGGFDAGSFLGGMILAFIIILAVAVGYRLFCSKRAIRYRVIEEHDAII</sequence>
<evidence type="ECO:0000313" key="12">
    <source>
        <dbReference type="RefSeq" id="XP_001923119.1"/>
    </source>
</evidence>
<keyword evidence="6 8" id="KW-0472">Membrane</keyword>
<dbReference type="Bgee" id="ENSDARG00000095674">
    <property type="expression patterns" value="Expressed in testis and 9 other cell types or tissues"/>
</dbReference>
<dbReference type="InterPro" id="IPR007947">
    <property type="entry name" value="CD164_MGC24"/>
</dbReference>
<dbReference type="HOGENOM" id="CLU_1937377_0_0_1"/>
<proteinExistence type="inferred from homology"/>
<dbReference type="AlphaFoldDB" id="A0A8M9PW00"/>
<dbReference type="GO" id="GO:0016020">
    <property type="term" value="C:membrane"/>
    <property type="evidence" value="ECO:0007669"/>
    <property type="project" value="UniProtKB-SubCell"/>
</dbReference>
<keyword evidence="4 9" id="KW-0732">Signal</keyword>
<dbReference type="ZFIN" id="ZDB-GENE-050419-69">
    <property type="gene designation" value="tmem123"/>
</dbReference>
<dbReference type="RefSeq" id="XP_021328999.1">
    <property type="nucleotide sequence ID" value="XM_021473324.2"/>
</dbReference>
<evidence type="ECO:0000313" key="14">
    <source>
        <dbReference type="ZFIN" id="ZDB-GENE-050419-69"/>
    </source>
</evidence>
<feature type="transmembrane region" description="Helical" evidence="8">
    <location>
        <begin position="91"/>
        <end position="112"/>
    </location>
</feature>
<evidence type="ECO:0000256" key="4">
    <source>
        <dbReference type="ARBA" id="ARBA00022729"/>
    </source>
</evidence>
<keyword evidence="11" id="KW-1185">Reference proteome</keyword>
<protein>
    <submittedName>
        <fullName evidence="12 13">Porimin</fullName>
    </submittedName>
    <submittedName>
        <fullName evidence="10">Transmembrane protein 123</fullName>
    </submittedName>
</protein>
<dbReference type="AGR" id="ZFIN:ZDB-GENE-050419-69"/>
<evidence type="ECO:0000313" key="13">
    <source>
        <dbReference type="RefSeq" id="XP_021328999.1"/>
    </source>
</evidence>
<evidence type="ECO:0000256" key="9">
    <source>
        <dbReference type="SAM" id="SignalP"/>
    </source>
</evidence>
<evidence type="ECO:0000256" key="2">
    <source>
        <dbReference type="ARBA" id="ARBA00005341"/>
    </source>
</evidence>
<evidence type="ECO:0000313" key="11">
    <source>
        <dbReference type="Proteomes" id="UP000000437"/>
    </source>
</evidence>
<feature type="signal peptide" evidence="9">
    <location>
        <begin position="1"/>
        <end position="18"/>
    </location>
</feature>
<reference evidence="12 13" key="3">
    <citation type="submission" date="2025-04" db="UniProtKB">
        <authorList>
            <consortium name="RefSeq"/>
        </authorList>
    </citation>
    <scope>IDENTIFICATION</scope>
    <source>
        <strain evidence="12 13">Tuebingen</strain>
    </source>
</reference>
<evidence type="ECO:0000256" key="7">
    <source>
        <dbReference type="ARBA" id="ARBA00023180"/>
    </source>
</evidence>
<keyword evidence="5 8" id="KW-1133">Transmembrane helix</keyword>
<keyword evidence="3 8" id="KW-0812">Transmembrane</keyword>
<dbReference type="STRING" id="7955.ENSDARP00000122717"/>
<dbReference type="EMBL" id="AL954841">
    <property type="status" value="NOT_ANNOTATED_CDS"/>
    <property type="molecule type" value="Genomic_DNA"/>
</dbReference>
<gene>
    <name evidence="10 12 13 14" type="primary">tmem123</name>
</gene>
<dbReference type="GeneTree" id="ENSGT00530000063929"/>
<dbReference type="RefSeq" id="XP_001923119.1">
    <property type="nucleotide sequence ID" value="XM_001923084.7"/>
</dbReference>
<dbReference type="KEGG" id="dre:561344"/>
<dbReference type="CTD" id="114908"/>
<comment type="subcellular location">
    <subcellularLocation>
        <location evidence="1">Membrane</location>
        <topology evidence="1">Single-pass type I membrane protein</topology>
    </subcellularLocation>
</comment>